<dbReference type="InterPro" id="IPR036942">
    <property type="entry name" value="Beta-barrel_TonB_sf"/>
</dbReference>
<dbReference type="SUPFAM" id="SSF49464">
    <property type="entry name" value="Carboxypeptidase regulatory domain-like"/>
    <property type="match status" value="1"/>
</dbReference>
<dbReference type="Pfam" id="PF07715">
    <property type="entry name" value="Plug"/>
    <property type="match status" value="1"/>
</dbReference>
<feature type="chain" id="PRO_5024901580" evidence="4">
    <location>
        <begin position="21"/>
        <end position="792"/>
    </location>
</feature>
<keyword evidence="3" id="KW-0998">Cell outer membrane</keyword>
<feature type="domain" description="TonB-dependent receptor plug" evidence="5">
    <location>
        <begin position="148"/>
        <end position="226"/>
    </location>
</feature>
<proteinExistence type="predicted"/>
<dbReference type="Pfam" id="PF13620">
    <property type="entry name" value="CarboxypepD_reg"/>
    <property type="match status" value="1"/>
</dbReference>
<evidence type="ECO:0000313" key="7">
    <source>
        <dbReference type="EMBL" id="KAA9347086.1"/>
    </source>
</evidence>
<evidence type="ECO:0000259" key="6">
    <source>
        <dbReference type="Pfam" id="PF14905"/>
    </source>
</evidence>
<evidence type="ECO:0000259" key="5">
    <source>
        <dbReference type="Pfam" id="PF07715"/>
    </source>
</evidence>
<dbReference type="Gene3D" id="2.40.170.20">
    <property type="entry name" value="TonB-dependent receptor, beta-barrel domain"/>
    <property type="match status" value="1"/>
</dbReference>
<dbReference type="InterPro" id="IPR041700">
    <property type="entry name" value="OMP_b-brl_3"/>
</dbReference>
<keyword evidence="4" id="KW-0732">Signal</keyword>
<dbReference type="RefSeq" id="WP_150880668.1">
    <property type="nucleotide sequence ID" value="NZ_VTWS01000008.1"/>
</dbReference>
<evidence type="ECO:0000256" key="3">
    <source>
        <dbReference type="ARBA" id="ARBA00023237"/>
    </source>
</evidence>
<evidence type="ECO:0000256" key="4">
    <source>
        <dbReference type="SAM" id="SignalP"/>
    </source>
</evidence>
<comment type="caution">
    <text evidence="7">The sequence shown here is derived from an EMBL/GenBank/DDBJ whole genome shotgun (WGS) entry which is preliminary data.</text>
</comment>
<feature type="signal peptide" evidence="4">
    <location>
        <begin position="1"/>
        <end position="20"/>
    </location>
</feature>
<name>A0A5N1JA08_9BACT</name>
<dbReference type="Proteomes" id="UP000326344">
    <property type="component" value="Unassembled WGS sequence"/>
</dbReference>
<dbReference type="Pfam" id="PF14905">
    <property type="entry name" value="OMP_b-brl_3"/>
    <property type="match status" value="1"/>
</dbReference>
<dbReference type="Gene3D" id="2.170.130.10">
    <property type="entry name" value="TonB-dependent receptor, plug domain"/>
    <property type="match status" value="1"/>
</dbReference>
<organism evidence="7 8">
    <name type="scientific">Larkinella humicola</name>
    <dbReference type="NCBI Taxonomy" id="2607654"/>
    <lineage>
        <taxon>Bacteria</taxon>
        <taxon>Pseudomonadati</taxon>
        <taxon>Bacteroidota</taxon>
        <taxon>Cytophagia</taxon>
        <taxon>Cytophagales</taxon>
        <taxon>Spirosomataceae</taxon>
        <taxon>Larkinella</taxon>
    </lineage>
</organism>
<protein>
    <submittedName>
        <fullName evidence="7">TonB-dependent receptor</fullName>
    </submittedName>
</protein>
<comment type="subcellular location">
    <subcellularLocation>
        <location evidence="1">Cell outer membrane</location>
    </subcellularLocation>
</comment>
<keyword evidence="2" id="KW-0472">Membrane</keyword>
<evidence type="ECO:0000256" key="2">
    <source>
        <dbReference type="ARBA" id="ARBA00023136"/>
    </source>
</evidence>
<dbReference type="AlphaFoldDB" id="A0A5N1JA08"/>
<dbReference type="EMBL" id="VTWS01000008">
    <property type="protein sequence ID" value="KAA9347086.1"/>
    <property type="molecule type" value="Genomic_DNA"/>
</dbReference>
<feature type="domain" description="Outer membrane protein beta-barrel" evidence="6">
    <location>
        <begin position="376"/>
        <end position="773"/>
    </location>
</feature>
<keyword evidence="8" id="KW-1185">Reference proteome</keyword>
<dbReference type="SUPFAM" id="SSF56935">
    <property type="entry name" value="Porins"/>
    <property type="match status" value="1"/>
</dbReference>
<evidence type="ECO:0000313" key="8">
    <source>
        <dbReference type="Proteomes" id="UP000326344"/>
    </source>
</evidence>
<dbReference type="Gene3D" id="2.60.40.1120">
    <property type="entry name" value="Carboxypeptidase-like, regulatory domain"/>
    <property type="match status" value="1"/>
</dbReference>
<evidence type="ECO:0000256" key="1">
    <source>
        <dbReference type="ARBA" id="ARBA00004442"/>
    </source>
</evidence>
<dbReference type="InterPro" id="IPR008969">
    <property type="entry name" value="CarboxyPept-like_regulatory"/>
</dbReference>
<keyword evidence="7" id="KW-0675">Receptor</keyword>
<reference evidence="7 8" key="1">
    <citation type="submission" date="2019-09" db="EMBL/GenBank/DDBJ databases">
        <title>Genome Sequence of Larkinella sp MA1.</title>
        <authorList>
            <person name="Srinivasan S."/>
        </authorList>
    </citation>
    <scope>NUCLEOTIDE SEQUENCE [LARGE SCALE GENOMIC DNA]</scope>
    <source>
        <strain evidence="7 8">MA1</strain>
    </source>
</reference>
<dbReference type="InterPro" id="IPR012910">
    <property type="entry name" value="Plug_dom"/>
</dbReference>
<accession>A0A5N1JA08</accession>
<dbReference type="InterPro" id="IPR037066">
    <property type="entry name" value="Plug_dom_sf"/>
</dbReference>
<gene>
    <name evidence="7" type="ORF">F0P93_26095</name>
</gene>
<sequence>MKSRVLLLLLAVIGSLHLQAQTADRRGVLTGFFRDSTTGKPVSLATVSLFRKNQRVDGTLTDSLGYFELKNLVYGTYHLAFSAVGYRPFQTASWVIDARTPSRNAGILTVSLDVKTLQTVTVRGQKPLVETRADGITFNVESLPPIAGSSAADILQKVPLLSVDPGGSLSMRGSSRIRVFIDGKPSEMYGSSVADALKSLSGESIVKVEVITHPSARYEAEGTDGVVNIITRKNQSNATNGNLSGVLGNRSANLMADFQHKRGKWLLKADGFHQLYQNRNGAVLERETGGFSLVQKSESRQTGDYFFGGANVLYSLDSNNTLNVGYRLRWSGIETHTVSDHFYAENGVLIPTFRRNLNTPIGNEGGTLNVGYTGTSKDKKKEFSFLGIFFRFTGTSRYDLEQPGVGSPDYRENFDSKTANRDLALQADYSQTVNDHLKWETGGKFTRKNLNSDSQFGIYNIDNQSYTNDPVRSNAFSYQSSVYAFYTSFQFKIEKWQLVAGMRYEKTDLTAAFKDTALRIPSFDNLVPNLLISRNLSKESTLKLGYTLKLVRPYFSYLNPTVNNSDSLTIQFGNPYLRPEITRRYQLNYSRNTARLFTDVALFYNHNRNSIEGIRTARPDGVFENTWQNIGRNRRLGLSTNLTWKPSPKLSLGATLTLQYVWLESRVLALSNRGLTRELVVNGTYKFPKGFSVYVYGFFDANNLRLQGYRSGWTYYSLTVSKKSANERFNLSLRLDTILTPFTFIREETTAESFHQLQTYRLQNQHIRLTFSYKLGKKEIKSPHIRQAESTD</sequence>
<dbReference type="GO" id="GO:0009279">
    <property type="term" value="C:cell outer membrane"/>
    <property type="evidence" value="ECO:0007669"/>
    <property type="project" value="UniProtKB-SubCell"/>
</dbReference>